<keyword evidence="2" id="KW-1185">Reference proteome</keyword>
<evidence type="ECO:0000313" key="2">
    <source>
        <dbReference type="Proteomes" id="UP001153269"/>
    </source>
</evidence>
<proteinExistence type="predicted"/>
<accession>A0A9N7Z8N3</accession>
<dbReference type="EMBL" id="CADEAL010004192">
    <property type="protein sequence ID" value="CAB1453902.1"/>
    <property type="molecule type" value="Genomic_DNA"/>
</dbReference>
<name>A0A9N7Z8N3_PLEPL</name>
<dbReference type="Proteomes" id="UP001153269">
    <property type="component" value="Unassembled WGS sequence"/>
</dbReference>
<gene>
    <name evidence="1" type="ORF">PLEPLA_LOCUS41662</name>
</gene>
<protein>
    <submittedName>
        <fullName evidence="1">Uncharacterized protein</fullName>
    </submittedName>
</protein>
<dbReference type="AlphaFoldDB" id="A0A9N7Z8N3"/>
<organism evidence="1 2">
    <name type="scientific">Pleuronectes platessa</name>
    <name type="common">European plaice</name>
    <dbReference type="NCBI Taxonomy" id="8262"/>
    <lineage>
        <taxon>Eukaryota</taxon>
        <taxon>Metazoa</taxon>
        <taxon>Chordata</taxon>
        <taxon>Craniata</taxon>
        <taxon>Vertebrata</taxon>
        <taxon>Euteleostomi</taxon>
        <taxon>Actinopterygii</taxon>
        <taxon>Neopterygii</taxon>
        <taxon>Teleostei</taxon>
        <taxon>Neoteleostei</taxon>
        <taxon>Acanthomorphata</taxon>
        <taxon>Carangaria</taxon>
        <taxon>Pleuronectiformes</taxon>
        <taxon>Pleuronectoidei</taxon>
        <taxon>Pleuronectidae</taxon>
        <taxon>Pleuronectes</taxon>
    </lineage>
</organism>
<comment type="caution">
    <text evidence="1">The sequence shown here is derived from an EMBL/GenBank/DDBJ whole genome shotgun (WGS) entry which is preliminary data.</text>
</comment>
<evidence type="ECO:0000313" key="1">
    <source>
        <dbReference type="EMBL" id="CAB1453902.1"/>
    </source>
</evidence>
<reference evidence="1" key="1">
    <citation type="submission" date="2020-03" db="EMBL/GenBank/DDBJ databases">
        <authorList>
            <person name="Weist P."/>
        </authorList>
    </citation>
    <scope>NUCLEOTIDE SEQUENCE</scope>
</reference>
<sequence>MPPYSAPVVSSKCPQAPTFKFDLSSDILLPGGHTAHALTSMLSSEGHETTSAILSNNCSYAALLLELAKLSGGEVRGSISPFASPLTYCASVKPLPRVTH</sequence>